<dbReference type="PANTHER" id="PTHR11527">
    <property type="entry name" value="HEAT-SHOCK PROTEIN 20 FAMILY MEMBER"/>
    <property type="match status" value="1"/>
</dbReference>
<dbReference type="PROSITE" id="PS01031">
    <property type="entry name" value="SHSP"/>
    <property type="match status" value="1"/>
</dbReference>
<proteinExistence type="inferred from homology"/>
<dbReference type="SUPFAM" id="SSF49764">
    <property type="entry name" value="HSP20-like chaperones"/>
    <property type="match status" value="1"/>
</dbReference>
<evidence type="ECO:0000256" key="4">
    <source>
        <dbReference type="SAM" id="MobiDB-lite"/>
    </source>
</evidence>
<feature type="region of interest" description="Disordered" evidence="4">
    <location>
        <begin position="1"/>
        <end position="24"/>
    </location>
</feature>
<dbReference type="InterPro" id="IPR008978">
    <property type="entry name" value="HSP20-like_chaperone"/>
</dbReference>
<name>A0A8H4VG73_9HYPO</name>
<evidence type="ECO:0000256" key="2">
    <source>
        <dbReference type="PROSITE-ProRule" id="PRU00285"/>
    </source>
</evidence>
<organism evidence="6 7">
    <name type="scientific">Ophiocordyceps camponoti-floridani</name>
    <dbReference type="NCBI Taxonomy" id="2030778"/>
    <lineage>
        <taxon>Eukaryota</taxon>
        <taxon>Fungi</taxon>
        <taxon>Dikarya</taxon>
        <taxon>Ascomycota</taxon>
        <taxon>Pezizomycotina</taxon>
        <taxon>Sordariomycetes</taxon>
        <taxon>Hypocreomycetidae</taxon>
        <taxon>Hypocreales</taxon>
        <taxon>Ophiocordycipitaceae</taxon>
        <taxon>Ophiocordyceps</taxon>
    </lineage>
</organism>
<gene>
    <name evidence="6" type="ORF">GQ602_000362</name>
</gene>
<dbReference type="OrthoDB" id="5511210at2759"/>
<reference evidence="6 7" key="1">
    <citation type="journal article" date="2020" name="G3 (Bethesda)">
        <title>Genetic Underpinnings of Host Manipulation by Ophiocordyceps as Revealed by Comparative Transcriptomics.</title>
        <authorList>
            <person name="Will I."/>
            <person name="Das B."/>
            <person name="Trinh T."/>
            <person name="Brachmann A."/>
            <person name="Ohm R.A."/>
            <person name="de Bekker C."/>
        </authorList>
    </citation>
    <scope>NUCLEOTIDE SEQUENCE [LARGE SCALE GENOMIC DNA]</scope>
    <source>
        <strain evidence="6 7">EC05</strain>
    </source>
</reference>
<keyword evidence="7" id="KW-1185">Reference proteome</keyword>
<dbReference type="Pfam" id="PF00011">
    <property type="entry name" value="HSP20"/>
    <property type="match status" value="1"/>
</dbReference>
<evidence type="ECO:0000256" key="3">
    <source>
        <dbReference type="RuleBase" id="RU003616"/>
    </source>
</evidence>
<dbReference type="InterPro" id="IPR002068">
    <property type="entry name" value="A-crystallin/Hsp20_dom"/>
</dbReference>
<comment type="caution">
    <text evidence="6">The sequence shown here is derived from an EMBL/GenBank/DDBJ whole genome shotgun (WGS) entry which is preliminary data.</text>
</comment>
<dbReference type="InterPro" id="IPR031107">
    <property type="entry name" value="Small_HSP"/>
</dbReference>
<dbReference type="EMBL" id="JAACLJ010000001">
    <property type="protein sequence ID" value="KAF4594749.1"/>
    <property type="molecule type" value="Genomic_DNA"/>
</dbReference>
<comment type="similarity">
    <text evidence="2 3">Belongs to the small heat shock protein (HSP20) family.</text>
</comment>
<accession>A0A8H4VG73</accession>
<evidence type="ECO:0000256" key="1">
    <source>
        <dbReference type="ARBA" id="ARBA00023016"/>
    </source>
</evidence>
<dbReference type="AlphaFoldDB" id="A0A8H4VG73"/>
<dbReference type="CDD" id="cd06464">
    <property type="entry name" value="ACD_sHsps-like"/>
    <property type="match status" value="1"/>
</dbReference>
<feature type="domain" description="SHSP" evidence="5">
    <location>
        <begin position="18"/>
        <end position="143"/>
    </location>
</feature>
<evidence type="ECO:0000313" key="6">
    <source>
        <dbReference type="EMBL" id="KAF4594749.1"/>
    </source>
</evidence>
<sequence>MMRNILNNPFFQPPRDDNDASSFTPPIDIFSDPSAFTIHVALPGAHKSDIGLDWDPQRSSLRIAGVVHRPGDEAFVATLVSSERAVGVFDRHVPLPPRDAGAADADVVVDDAGITARMEHGILIVVVPKVAKEKVEVRRVVID</sequence>
<dbReference type="Gene3D" id="2.60.40.790">
    <property type="match status" value="1"/>
</dbReference>
<keyword evidence="1" id="KW-0346">Stress response</keyword>
<evidence type="ECO:0000313" key="7">
    <source>
        <dbReference type="Proteomes" id="UP000562929"/>
    </source>
</evidence>
<protein>
    <submittedName>
        <fullName evidence="6">HSP20-like chaperone</fullName>
    </submittedName>
</protein>
<feature type="compositionally biased region" description="Polar residues" evidence="4">
    <location>
        <begin position="1"/>
        <end position="10"/>
    </location>
</feature>
<evidence type="ECO:0000259" key="5">
    <source>
        <dbReference type="PROSITE" id="PS01031"/>
    </source>
</evidence>
<dbReference type="Proteomes" id="UP000562929">
    <property type="component" value="Unassembled WGS sequence"/>
</dbReference>